<dbReference type="AlphaFoldDB" id="A0A127I745"/>
<sequence length="93" mass="10721">MNPIFTNLTPKILSDIEDHLTNNQVSTDEELWDLFIEELDLTAEQADAAVELRPKYLVRLYLKGYSPLFENNAVWFDPKDKAFKSDVLQSANC</sequence>
<dbReference type="Proteomes" id="UP000070516">
    <property type="component" value="Chromosome"/>
</dbReference>
<accession>A0A127I745</accession>
<name>A0A127I745_PSEAZ</name>
<gene>
    <name evidence="1" type="ORF">AYR47_31500</name>
</gene>
<reference evidence="1 2" key="1">
    <citation type="submission" date="2016-02" db="EMBL/GenBank/DDBJ databases">
        <title>Complete genome sequence of Pseudomonas azotoformans S4.</title>
        <authorList>
            <person name="Fang Y."/>
            <person name="Wu L."/>
            <person name="Feng G."/>
        </authorList>
    </citation>
    <scope>NUCLEOTIDE SEQUENCE [LARGE SCALE GENOMIC DNA]</scope>
    <source>
        <strain evidence="1 2">S4</strain>
    </source>
</reference>
<protein>
    <submittedName>
        <fullName evidence="1">Uncharacterized protein</fullName>
    </submittedName>
</protein>
<evidence type="ECO:0000313" key="1">
    <source>
        <dbReference type="EMBL" id="AMN82553.1"/>
    </source>
</evidence>
<organism evidence="1 2">
    <name type="scientific">Pseudomonas azotoformans</name>
    <dbReference type="NCBI Taxonomy" id="47878"/>
    <lineage>
        <taxon>Bacteria</taxon>
        <taxon>Pseudomonadati</taxon>
        <taxon>Pseudomonadota</taxon>
        <taxon>Gammaproteobacteria</taxon>
        <taxon>Pseudomonadales</taxon>
        <taxon>Pseudomonadaceae</taxon>
        <taxon>Pseudomonas</taxon>
    </lineage>
</organism>
<dbReference type="KEGG" id="pazo:AYR47_31500"/>
<proteinExistence type="predicted"/>
<evidence type="ECO:0000313" key="2">
    <source>
        <dbReference type="Proteomes" id="UP000070516"/>
    </source>
</evidence>
<dbReference type="RefSeq" id="WP_061449378.1">
    <property type="nucleotide sequence ID" value="NZ_CP014546.1"/>
</dbReference>
<dbReference type="EMBL" id="CP014546">
    <property type="protein sequence ID" value="AMN82553.1"/>
    <property type="molecule type" value="Genomic_DNA"/>
</dbReference>